<proteinExistence type="predicted"/>
<dbReference type="EMBL" id="CP017599">
    <property type="protein sequence ID" value="AOX02548.1"/>
    <property type="molecule type" value="Genomic_DNA"/>
</dbReference>
<evidence type="ECO:0000256" key="1">
    <source>
        <dbReference type="SAM" id="SignalP"/>
    </source>
</evidence>
<dbReference type="AlphaFoldDB" id="A0A1D8TY29"/>
<dbReference type="KEGG" id="mpro:BJP34_26670"/>
<accession>A0A1D8TY29</accession>
<organism evidence="2 3">
    <name type="scientific">Moorena producens PAL-8-15-08-1</name>
    <dbReference type="NCBI Taxonomy" id="1458985"/>
    <lineage>
        <taxon>Bacteria</taxon>
        <taxon>Bacillati</taxon>
        <taxon>Cyanobacteriota</taxon>
        <taxon>Cyanophyceae</taxon>
        <taxon>Coleofasciculales</taxon>
        <taxon>Coleofasciculaceae</taxon>
        <taxon>Moorena</taxon>
    </lineage>
</organism>
<feature type="chain" id="PRO_5009438902" evidence="1">
    <location>
        <begin position="31"/>
        <end position="162"/>
    </location>
</feature>
<evidence type="ECO:0000313" key="3">
    <source>
        <dbReference type="Proteomes" id="UP000177870"/>
    </source>
</evidence>
<feature type="signal peptide" evidence="1">
    <location>
        <begin position="1"/>
        <end position="30"/>
    </location>
</feature>
<protein>
    <submittedName>
        <fullName evidence="2">Uncharacterized protein</fullName>
    </submittedName>
</protein>
<evidence type="ECO:0000313" key="2">
    <source>
        <dbReference type="EMBL" id="AOX02548.1"/>
    </source>
</evidence>
<keyword evidence="1" id="KW-0732">Signal</keyword>
<dbReference type="Proteomes" id="UP000177870">
    <property type="component" value="Chromosome"/>
</dbReference>
<dbReference type="RefSeq" id="WP_070394953.1">
    <property type="nucleotide sequence ID" value="NZ_CP017599.1"/>
</dbReference>
<reference evidence="3" key="1">
    <citation type="submission" date="2016-10" db="EMBL/GenBank/DDBJ databases">
        <title>Comparative genomics uncovers the prolific and rare metabolic potential of the cyanobacterial genus Moorea.</title>
        <authorList>
            <person name="Leao T."/>
            <person name="Castelao G."/>
            <person name="Korobeynikov A."/>
            <person name="Monroe E.A."/>
            <person name="Podell S."/>
            <person name="Glukhov E."/>
            <person name="Allen E."/>
            <person name="Gerwick W.H."/>
            <person name="Gerwick L."/>
        </authorList>
    </citation>
    <scope>NUCLEOTIDE SEQUENCE [LARGE SCALE GENOMIC DNA]</scope>
    <source>
        <strain evidence="3">PAL-8-15-08-1</strain>
    </source>
</reference>
<gene>
    <name evidence="2" type="ORF">BJP34_26670</name>
</gene>
<sequence>MQKLRNALLALVIAIALTWMPSFTVPSAQAAAEVEFHPGLQFSIAPYGEWIESQSGAIFSPGHEVLVYYDSLRASSDNNSCPSFSPSTEVTGYVMSDNSGDIQEFPLVSLDPPAVDFVKFGSFTTPECFQGSEEIQIWFSGSGDGCFDSDFGNNYHFPVICE</sequence>
<name>A0A1D8TY29_9CYAN</name>